<dbReference type="OrthoDB" id="1488385at2"/>
<organism evidence="4 5">
    <name type="scientific">Marixanthomonas spongiae</name>
    <dbReference type="NCBI Taxonomy" id="2174845"/>
    <lineage>
        <taxon>Bacteria</taxon>
        <taxon>Pseudomonadati</taxon>
        <taxon>Bacteroidota</taxon>
        <taxon>Flavobacteriia</taxon>
        <taxon>Flavobacteriales</taxon>
        <taxon>Flavobacteriaceae</taxon>
        <taxon>Marixanthomonas</taxon>
    </lineage>
</organism>
<keyword evidence="1" id="KW-0732">Signal</keyword>
<proteinExistence type="predicted"/>
<comment type="caution">
    <text evidence="4">The sequence shown here is derived from an EMBL/GenBank/DDBJ whole genome shotgun (WGS) entry which is preliminary data.</text>
</comment>
<dbReference type="Gene3D" id="2.60.40.10">
    <property type="entry name" value="Immunoglobulins"/>
    <property type="match status" value="2"/>
</dbReference>
<dbReference type="InterPro" id="IPR045474">
    <property type="entry name" value="GEVED"/>
</dbReference>
<evidence type="ECO:0000313" key="4">
    <source>
        <dbReference type="EMBL" id="PVW14700.1"/>
    </source>
</evidence>
<reference evidence="4 5" key="1">
    <citation type="submission" date="2018-04" db="EMBL/GenBank/DDBJ databases">
        <title>Marixanthomonas spongiae HN-E44 sp. nov., isolated from a marine sponge.</title>
        <authorList>
            <person name="Luo L."/>
            <person name="Zhuang L."/>
        </authorList>
    </citation>
    <scope>NUCLEOTIDE SEQUENCE [LARGE SCALE GENOMIC DNA]</scope>
    <source>
        <strain evidence="4 5">HN-E44</strain>
    </source>
</reference>
<dbReference type="RefSeq" id="WP_116694476.1">
    <property type="nucleotide sequence ID" value="NZ_QEHR01000005.1"/>
</dbReference>
<evidence type="ECO:0000313" key="5">
    <source>
        <dbReference type="Proteomes" id="UP000245962"/>
    </source>
</evidence>
<feature type="domain" description="CARDB" evidence="2">
    <location>
        <begin position="524"/>
        <end position="610"/>
    </location>
</feature>
<feature type="chain" id="PRO_5015606775" evidence="1">
    <location>
        <begin position="21"/>
        <end position="973"/>
    </location>
</feature>
<keyword evidence="5" id="KW-1185">Reference proteome</keyword>
<dbReference type="Proteomes" id="UP000245962">
    <property type="component" value="Unassembled WGS sequence"/>
</dbReference>
<name>A0A2U0I130_9FLAO</name>
<dbReference type="InterPro" id="IPR013783">
    <property type="entry name" value="Ig-like_fold"/>
</dbReference>
<dbReference type="InterPro" id="IPR011635">
    <property type="entry name" value="CARDB"/>
</dbReference>
<accession>A0A2U0I130</accession>
<dbReference type="Pfam" id="PF07705">
    <property type="entry name" value="CARDB"/>
    <property type="match status" value="1"/>
</dbReference>
<dbReference type="EMBL" id="QEHR01000005">
    <property type="protein sequence ID" value="PVW14700.1"/>
    <property type="molecule type" value="Genomic_DNA"/>
</dbReference>
<evidence type="ECO:0000259" key="3">
    <source>
        <dbReference type="Pfam" id="PF20009"/>
    </source>
</evidence>
<dbReference type="Pfam" id="PF20009">
    <property type="entry name" value="GEVED"/>
    <property type="match status" value="1"/>
</dbReference>
<sequence>MKKNYVLFTLSLLCFATVFGQDKLPPEKVITGKFIGKTIPLRDFPTVEPGDVRGKAIEVLVPNDSRTEMEFVETTTIINDLQTEKGKIVTKAPEQNFIGVSQSESGFLPPDPTGAVGPNHYVHSVNSLVKIFDKTGNLEVGPVSLGSFLGIGSNAGDPIIMYDQLADRWVVSEFGSLNNSLAIGVSETNDPGGAYNVYQYQFSGFPDYPKYGLWHDGYYGTVNLNGQTTQAFVMERDEMLSGGPSPQIQIFNLPQIVVNPNQVKSPGAVSLLGTSVDTSAPGYIVYLQDDGWTSQITFDHLKIWEIDVDWSNPNNSTVSQPLELATDPFDAGELFGDGNGAIRQPGTSQRLAGHGGIISFPTHYRSFANHNSWLLTFNTFIDQNETGGIRWIELRNDSSNDWSIFQQGTYSIADGHSRLMSSAAMDAAGNIAMGYTTASENLPVSLRYTGRFDGDPLGQMTVAEEIIIDGPGVRTNTNRYGDYSHMSMDPNNFSFWFTSDYFHANNQWRTQIAAFSLSGGFAADLGAISIDQPEDGLLTANEQVEVTIRNFGTDAQSGFPLDLFLDGSLVATEIFSGTVQPNETASYTFNETLDLSTQSQTYTIEVATDLSGDEFGDNDRVSKDVTSLFAEDLGTLAITSPATGNSLGMQTVTIDVKNFGANSQSNFDVQYSVDGGTPVVETFTGTLNSGEVASFDFAQQINFDELKEYEITASTSLSGDQQPSNDSVTITVENLLCQPDLFCVLGDGFQLVSIAEINNVSDCEGYADFTNQIANLDQGSTNEITLTTGYGSQNVKVWIDFNDDFTFSNTEVVVPNFEIAPGQGQGSYTETLELVIPSNAPIGEHIMRVRSNRDGQVSPDSCKDDGLGEVEDYTVNIGNLGVNDFEISNSEMIVTTLGDNKYDVTLTSEFDGTVYLTVFNTLGQQIGMNKSVSRDGNTYKASLDMSKVSSGVYILKMGGISTTSYKTARIIVE</sequence>
<evidence type="ECO:0000259" key="2">
    <source>
        <dbReference type="Pfam" id="PF07705"/>
    </source>
</evidence>
<evidence type="ECO:0000256" key="1">
    <source>
        <dbReference type="SAM" id="SignalP"/>
    </source>
</evidence>
<feature type="signal peptide" evidence="1">
    <location>
        <begin position="1"/>
        <end position="20"/>
    </location>
</feature>
<dbReference type="AlphaFoldDB" id="A0A2U0I130"/>
<feature type="domain" description="GEVED" evidence="3">
    <location>
        <begin position="794"/>
        <end position="876"/>
    </location>
</feature>
<protein>
    <submittedName>
        <fullName evidence="4">Uncharacterized protein</fullName>
    </submittedName>
</protein>
<gene>
    <name evidence="4" type="ORF">DDV96_09285</name>
</gene>